<dbReference type="InterPro" id="IPR037110">
    <property type="entry name" value="Betagal_dom2_sf"/>
</dbReference>
<evidence type="ECO:0000256" key="12">
    <source>
        <dbReference type="ARBA" id="ARBA00023326"/>
    </source>
</evidence>
<reference evidence="18" key="1">
    <citation type="submission" date="2022-12" db="EMBL/GenBank/DDBJ databases">
        <authorList>
            <person name="Petersen C."/>
        </authorList>
    </citation>
    <scope>NUCLEOTIDE SEQUENCE</scope>
    <source>
        <strain evidence="18">IBT 29677</strain>
    </source>
</reference>
<dbReference type="InterPro" id="IPR036833">
    <property type="entry name" value="BetaGal_dom3_sf"/>
</dbReference>
<dbReference type="InterPro" id="IPR001944">
    <property type="entry name" value="Glycoside_Hdrlase_35"/>
</dbReference>
<dbReference type="EMBL" id="JAPZBU010000004">
    <property type="protein sequence ID" value="KAJ5408328.1"/>
    <property type="molecule type" value="Genomic_DNA"/>
</dbReference>
<evidence type="ECO:0000256" key="7">
    <source>
        <dbReference type="ARBA" id="ARBA00022801"/>
    </source>
</evidence>
<keyword evidence="19" id="KW-1185">Reference proteome</keyword>
<evidence type="ECO:0000256" key="16">
    <source>
        <dbReference type="SAM" id="SignalP"/>
    </source>
</evidence>
<evidence type="ECO:0000313" key="18">
    <source>
        <dbReference type="EMBL" id="KAJ5408328.1"/>
    </source>
</evidence>
<dbReference type="SUPFAM" id="SSF51445">
    <property type="entry name" value="(Trans)glycosidases"/>
    <property type="match status" value="1"/>
</dbReference>
<feature type="chain" id="PRO_5040951975" description="Probable beta-galactosidase C" evidence="16">
    <location>
        <begin position="21"/>
        <end position="991"/>
    </location>
</feature>
<dbReference type="InterPro" id="IPR018954">
    <property type="entry name" value="Betagal_dom2"/>
</dbReference>
<accession>A0A9X0BD47</accession>
<dbReference type="AlphaFoldDB" id="A0A9X0BD47"/>
<dbReference type="Gene3D" id="3.20.20.80">
    <property type="entry name" value="Glycosidases"/>
    <property type="match status" value="1"/>
</dbReference>
<evidence type="ECO:0000256" key="3">
    <source>
        <dbReference type="ARBA" id="ARBA00009809"/>
    </source>
</evidence>
<comment type="caution">
    <text evidence="18">The sequence shown here is derived from an EMBL/GenBank/DDBJ whole genome shotgun (WGS) entry which is preliminary data.</text>
</comment>
<dbReference type="Gene3D" id="2.102.20.10">
    <property type="entry name" value="Beta-galactosidase, domain 2"/>
    <property type="match status" value="1"/>
</dbReference>
<dbReference type="Gene3D" id="2.60.390.10">
    <property type="entry name" value="Beta-galactosidase, domain 3"/>
    <property type="match status" value="1"/>
</dbReference>
<dbReference type="InterPro" id="IPR031330">
    <property type="entry name" value="Gly_Hdrlase_35_cat"/>
</dbReference>
<feature type="domain" description="Beta-galactosidase" evidence="17">
    <location>
        <begin position="379"/>
        <end position="556"/>
    </location>
</feature>
<dbReference type="Pfam" id="PF13363">
    <property type="entry name" value="BetaGal_dom3"/>
    <property type="match status" value="1"/>
</dbReference>
<keyword evidence="12" id="KW-0624">Polysaccharide degradation</keyword>
<dbReference type="Pfam" id="PF10435">
    <property type="entry name" value="BetaGal_dom2"/>
    <property type="match status" value="1"/>
</dbReference>
<dbReference type="PANTHER" id="PTHR23421">
    <property type="entry name" value="BETA-GALACTOSIDASE RELATED"/>
    <property type="match status" value="1"/>
</dbReference>
<evidence type="ECO:0000256" key="8">
    <source>
        <dbReference type="ARBA" id="ARBA00023157"/>
    </source>
</evidence>
<evidence type="ECO:0000256" key="1">
    <source>
        <dbReference type="ARBA" id="ARBA00001412"/>
    </source>
</evidence>
<evidence type="ECO:0000256" key="11">
    <source>
        <dbReference type="ARBA" id="ARBA00023295"/>
    </source>
</evidence>
<evidence type="ECO:0000256" key="6">
    <source>
        <dbReference type="ARBA" id="ARBA00022729"/>
    </source>
</evidence>
<keyword evidence="5" id="KW-0964">Secreted</keyword>
<dbReference type="FunFam" id="2.60.120.260:FF:000065">
    <property type="entry name" value="Beta-galactosidase A"/>
    <property type="match status" value="1"/>
</dbReference>
<evidence type="ECO:0000256" key="14">
    <source>
        <dbReference type="ARBA" id="ARBA00042635"/>
    </source>
</evidence>
<dbReference type="FunFam" id="3.20.20.80:FF:000040">
    <property type="entry name" value="Beta-galactosidase A"/>
    <property type="match status" value="1"/>
</dbReference>
<evidence type="ECO:0000256" key="9">
    <source>
        <dbReference type="ARBA" id="ARBA00023180"/>
    </source>
</evidence>
<evidence type="ECO:0000259" key="17">
    <source>
        <dbReference type="SMART" id="SM01029"/>
    </source>
</evidence>
<dbReference type="Proteomes" id="UP001147747">
    <property type="component" value="Unassembled WGS sequence"/>
</dbReference>
<dbReference type="InterPro" id="IPR008979">
    <property type="entry name" value="Galactose-bd-like_sf"/>
</dbReference>
<gene>
    <name evidence="18" type="ORF">N7509_002211</name>
</gene>
<organism evidence="18 19">
    <name type="scientific">Penicillium cosmopolitanum</name>
    <dbReference type="NCBI Taxonomy" id="1131564"/>
    <lineage>
        <taxon>Eukaryota</taxon>
        <taxon>Fungi</taxon>
        <taxon>Dikarya</taxon>
        <taxon>Ascomycota</taxon>
        <taxon>Pezizomycotina</taxon>
        <taxon>Eurotiomycetes</taxon>
        <taxon>Eurotiomycetidae</taxon>
        <taxon>Eurotiales</taxon>
        <taxon>Aspergillaceae</taxon>
        <taxon>Penicillium</taxon>
    </lineage>
</organism>
<keyword evidence="7" id="KW-0378">Hydrolase</keyword>
<dbReference type="SUPFAM" id="SSF117100">
    <property type="entry name" value="Beta-galactosidase LacA, domain 3"/>
    <property type="match status" value="1"/>
</dbReference>
<evidence type="ECO:0000313" key="19">
    <source>
        <dbReference type="Proteomes" id="UP001147747"/>
    </source>
</evidence>
<dbReference type="SMART" id="SM01029">
    <property type="entry name" value="BetaGal_dom2"/>
    <property type="match status" value="1"/>
</dbReference>
<evidence type="ECO:0000256" key="5">
    <source>
        <dbReference type="ARBA" id="ARBA00022525"/>
    </source>
</evidence>
<keyword evidence="9" id="KW-0325">Glycoprotein</keyword>
<evidence type="ECO:0000256" key="15">
    <source>
        <dbReference type="RuleBase" id="RU003679"/>
    </source>
</evidence>
<name>A0A9X0BD47_9EURO</name>
<dbReference type="Gene3D" id="2.60.120.260">
    <property type="entry name" value="Galactose-binding domain-like"/>
    <property type="match status" value="2"/>
</dbReference>
<dbReference type="GO" id="GO:0004565">
    <property type="term" value="F:beta-galactosidase activity"/>
    <property type="evidence" value="ECO:0007669"/>
    <property type="project" value="UniProtKB-EC"/>
</dbReference>
<proteinExistence type="inferred from homology"/>
<dbReference type="Pfam" id="PF01301">
    <property type="entry name" value="Glyco_hydro_35"/>
    <property type="match status" value="1"/>
</dbReference>
<dbReference type="RefSeq" id="XP_056492643.1">
    <property type="nucleotide sequence ID" value="XM_056626848.1"/>
</dbReference>
<comment type="similarity">
    <text evidence="3 15">Belongs to the glycosyl hydrolase 35 family.</text>
</comment>
<dbReference type="InterPro" id="IPR017853">
    <property type="entry name" value="GH"/>
</dbReference>
<reference evidence="18" key="2">
    <citation type="journal article" date="2023" name="IMA Fungus">
        <title>Comparative genomic study of the Penicillium genus elucidates a diverse pangenome and 15 lateral gene transfer events.</title>
        <authorList>
            <person name="Petersen C."/>
            <person name="Sorensen T."/>
            <person name="Nielsen M.R."/>
            <person name="Sondergaard T.E."/>
            <person name="Sorensen J.L."/>
            <person name="Fitzpatrick D.A."/>
            <person name="Frisvad J.C."/>
            <person name="Nielsen K.L."/>
        </authorList>
    </citation>
    <scope>NUCLEOTIDE SEQUENCE</scope>
    <source>
        <strain evidence="18">IBT 29677</strain>
    </source>
</reference>
<dbReference type="EC" id="3.2.1.23" evidence="4"/>
<evidence type="ECO:0000256" key="10">
    <source>
        <dbReference type="ARBA" id="ARBA00023277"/>
    </source>
</evidence>
<comment type="subcellular location">
    <subcellularLocation>
        <location evidence="2">Secreted</location>
    </subcellularLocation>
</comment>
<dbReference type="InterPro" id="IPR025972">
    <property type="entry name" value="BetaGal_dom3"/>
</dbReference>
<keyword evidence="8" id="KW-1015">Disulfide bond</keyword>
<dbReference type="PRINTS" id="PR00742">
    <property type="entry name" value="GLHYDRLASE35"/>
</dbReference>
<dbReference type="FunFam" id="2.60.120.260:FF:000144">
    <property type="entry name" value="Probable beta-galactosidase C"/>
    <property type="match status" value="1"/>
</dbReference>
<dbReference type="GeneID" id="81365828"/>
<sequence length="991" mass="109060">MRLFAIFSVLLLGLNNLVSATDNGKTTDVTWDKYSLSVKGERVFIYSGEFHYQRLPVPELWLDVFQKLRSNGFNAVSIYFFWSFHSASEDVFDFEHGAHDIQRVFDYAKQAGLYVIARAGPYVNAETSAGGFALWAANGQMGSERTSAESYYSKWYPWIIKVGEIIAKNQITNGGPVILNQHENELQETTHSADNTLVKYMEQIADAFTEAGIVVPSSHNEKGMRSMSWSTDYQDVGGAVNVYGLDSYPGGLSCTNPDSGFNLVRTYYQWFQNYSYTQPEYLPEFEGGWFQPWGGYFYDTCAAEQSPEFADVYYKNNIGSRVTLQNLYMVFGGTNWGHSATPVVYTSYDYAAPLRETREIRDKLKQTKLLGLFTRVSGDLLKTDMEGNGTGYTSDASIFTWALRNPSTRAGFYVLAHSKSSSRDVTTTSLNVNTTAGAITIPDIELAGRQSKIIVTDYTIGKASSLLYSSAEVLTYATLDVDVIVFYLNIGQQGTFVFKDTTKGLTFRAYGNSNVTSSSSEYGTKYTYTQGDGSTVIKFSNGNLVYLLDKETAWNFFAIPTSSNPNVSPSKQILALGPYLVRSASIEKDTVSLVGDNANTTSLEVYPGNSKVTKIKWNGKSVSTKKTAYGSLIASAPGAESAKVSLPVLKSWRSQDTLPEIKRNYDDSRWTICNKSTTVNAVAPLSLPVLYSGDYGYHSGTKVYRGRFDGRTATGANITVQNGVAAGWAAWLNGEYVGGALGSPSLATTFAELEFNTSSLVEKDNVLTIVTDYTGHDENNVKPAGTQNPRGILGAILTGSDNENFTSWRIQGNAGGESNIDPVRGSQNEGGLYGERLGWHLPGYTVPKSAGKETPLDGVSNAAGRFYTTTFKLNLDKDLDVPIGLQLGAAANTSAVVQIFMNGYQFGHYLPHIGPQTLFPFPPGIINNRGENSLAISLWALTDVGAQLDRVELVAYEKYRSGFDFDRDWSYLQPRWKDNRGRLLVDLGKEK</sequence>
<dbReference type="SUPFAM" id="SSF49785">
    <property type="entry name" value="Galactose-binding domain-like"/>
    <property type="match status" value="2"/>
</dbReference>
<dbReference type="GO" id="GO:0005576">
    <property type="term" value="C:extracellular region"/>
    <property type="evidence" value="ECO:0007669"/>
    <property type="project" value="UniProtKB-SubCell"/>
</dbReference>
<evidence type="ECO:0000256" key="13">
    <source>
        <dbReference type="ARBA" id="ARBA00040694"/>
    </source>
</evidence>
<dbReference type="InterPro" id="IPR025300">
    <property type="entry name" value="BetaGal_jelly_roll_dom"/>
</dbReference>
<dbReference type="OrthoDB" id="1657402at2759"/>
<keyword evidence="11" id="KW-0326">Glycosidase</keyword>
<comment type="catalytic activity">
    <reaction evidence="1">
        <text>Hydrolysis of terminal non-reducing beta-D-galactose residues in beta-D-galactosides.</text>
        <dbReference type="EC" id="3.2.1.23"/>
    </reaction>
</comment>
<dbReference type="SUPFAM" id="SSF51011">
    <property type="entry name" value="Glycosyl hydrolase domain"/>
    <property type="match status" value="1"/>
</dbReference>
<dbReference type="FunFam" id="2.102.20.10:FF:000001">
    <property type="entry name" value="Beta-galactosidase A"/>
    <property type="match status" value="1"/>
</dbReference>
<evidence type="ECO:0000256" key="2">
    <source>
        <dbReference type="ARBA" id="ARBA00004613"/>
    </source>
</evidence>
<feature type="signal peptide" evidence="16">
    <location>
        <begin position="1"/>
        <end position="20"/>
    </location>
</feature>
<dbReference type="Pfam" id="PF13364">
    <property type="entry name" value="BetaGal_ABD2"/>
    <property type="match status" value="2"/>
</dbReference>
<dbReference type="GO" id="GO:0000272">
    <property type="term" value="P:polysaccharide catabolic process"/>
    <property type="evidence" value="ECO:0007669"/>
    <property type="project" value="UniProtKB-KW"/>
</dbReference>
<keyword evidence="10" id="KW-0119">Carbohydrate metabolism</keyword>
<keyword evidence="6 16" id="KW-0732">Signal</keyword>
<protein>
    <recommendedName>
        <fullName evidence="13">Probable beta-galactosidase C</fullName>
        <ecNumber evidence="4">3.2.1.23</ecNumber>
    </recommendedName>
    <alternativeName>
        <fullName evidence="14">Lactase C</fullName>
    </alternativeName>
</protein>
<evidence type="ECO:0000256" key="4">
    <source>
        <dbReference type="ARBA" id="ARBA00012756"/>
    </source>
</evidence>